<proteinExistence type="predicted"/>
<dbReference type="EMBL" id="CP044399">
    <property type="protein sequence ID" value="QFI38041.1"/>
    <property type="molecule type" value="Genomic_DNA"/>
</dbReference>
<keyword evidence="4" id="KW-0808">Transferase</keyword>
<dbReference type="InterPro" id="IPR047057">
    <property type="entry name" value="MerR_fam"/>
</dbReference>
<sequence length="395" mass="45149">MYKISELAQKVNLSRTTLLYYEKLGLISSKRQANGYRSYSEFDLQRVKLLQQLQAGGLSLKECQACLEAKINRAQLLQRLQTLDEDIAQKQKSRELLSSMLGMSSMRDWHQTTDKHAPSAHLDWLMTQGFSETQALRLKWLSKDMNNHEQYMREFEFIFDGLDRLGPSSTDDSIKALSSIAVKTGELLEIGCGKGVTTIALAEHTQFAITGLDNDEYNLSCLKEHLAQQLPPLDHSLPQIELICASMTDMPFSEQQFDVIWSEGSAYIMGIKQALESWKRFIKPEGYLVVSDLVWLTDSPDDEVQQFWLDAYPEMATVASRQQMIEDASYQVIDSYTLNQASWDNYLLPLQQKANQLADHVFVSPALADLQKELTIHSKYLGQYGYQMFVLKLRN</sequence>
<dbReference type="RefSeq" id="WP_019441786.1">
    <property type="nucleotide sequence ID" value="NZ_ALOE01000022.1"/>
</dbReference>
<dbReference type="SUPFAM" id="SSF46955">
    <property type="entry name" value="Putative DNA-binding domain"/>
    <property type="match status" value="1"/>
</dbReference>
<dbReference type="PANTHER" id="PTHR30204">
    <property type="entry name" value="REDOX-CYCLING DRUG-SENSING TRANSCRIPTIONAL ACTIVATOR SOXR"/>
    <property type="match status" value="1"/>
</dbReference>
<dbReference type="Gene3D" id="3.40.50.150">
    <property type="entry name" value="Vaccinia Virus protein VP39"/>
    <property type="match status" value="1"/>
</dbReference>
<organism evidence="4 5">
    <name type="scientific">Moritella marina ATCC 15381</name>
    <dbReference type="NCBI Taxonomy" id="1202962"/>
    <lineage>
        <taxon>Bacteria</taxon>
        <taxon>Pseudomonadati</taxon>
        <taxon>Pseudomonadota</taxon>
        <taxon>Gammaproteobacteria</taxon>
        <taxon>Alteromonadales</taxon>
        <taxon>Moritellaceae</taxon>
        <taxon>Moritella</taxon>
    </lineage>
</organism>
<dbReference type="GO" id="GO:0008757">
    <property type="term" value="F:S-adenosylmethionine-dependent methyltransferase activity"/>
    <property type="evidence" value="ECO:0007669"/>
    <property type="project" value="InterPro"/>
</dbReference>
<accession>A0A5J6WLD0</accession>
<keyword evidence="5" id="KW-1185">Reference proteome</keyword>
<keyword evidence="1" id="KW-0238">DNA-binding</keyword>
<feature type="domain" description="HTH merR-type" evidence="3">
    <location>
        <begin position="1"/>
        <end position="69"/>
    </location>
</feature>
<dbReference type="AlphaFoldDB" id="A0A5J6WLD0"/>
<evidence type="ECO:0000313" key="4">
    <source>
        <dbReference type="EMBL" id="QFI38041.1"/>
    </source>
</evidence>
<dbReference type="InterPro" id="IPR000551">
    <property type="entry name" value="MerR-type_HTH_dom"/>
</dbReference>
<dbReference type="InterPro" id="IPR029063">
    <property type="entry name" value="SAM-dependent_MTases_sf"/>
</dbReference>
<dbReference type="Pfam" id="PF13411">
    <property type="entry name" value="MerR_1"/>
    <property type="match status" value="1"/>
</dbReference>
<dbReference type="Proteomes" id="UP000327424">
    <property type="component" value="Chromosome"/>
</dbReference>
<evidence type="ECO:0000256" key="1">
    <source>
        <dbReference type="ARBA" id="ARBA00023125"/>
    </source>
</evidence>
<dbReference type="GO" id="GO:0003700">
    <property type="term" value="F:DNA-binding transcription factor activity"/>
    <property type="evidence" value="ECO:0007669"/>
    <property type="project" value="InterPro"/>
</dbReference>
<dbReference type="Pfam" id="PF08241">
    <property type="entry name" value="Methyltransf_11"/>
    <property type="match status" value="1"/>
</dbReference>
<dbReference type="SUPFAM" id="SSF53335">
    <property type="entry name" value="S-adenosyl-L-methionine-dependent methyltransferases"/>
    <property type="match status" value="1"/>
</dbReference>
<dbReference type="InterPro" id="IPR009061">
    <property type="entry name" value="DNA-bd_dom_put_sf"/>
</dbReference>
<reference evidence="4 5" key="1">
    <citation type="submission" date="2019-09" db="EMBL/GenBank/DDBJ databases">
        <title>Hybrid Assembly of the complete Genome of the Deep-Sea Bacterium Moritella marina from long Nanopore and Illumina reads.</title>
        <authorList>
            <person name="Magin S."/>
            <person name="Georgoulis A."/>
            <person name="Papadimitriou K."/>
            <person name="Iliakis G."/>
            <person name="Vorgias C.E."/>
        </authorList>
    </citation>
    <scope>NUCLEOTIDE SEQUENCE [LARGE SCALE GENOMIC DNA]</scope>
    <source>
        <strain evidence="4 5">MP-1</strain>
    </source>
</reference>
<dbReference type="Gene3D" id="1.10.1660.10">
    <property type="match status" value="1"/>
</dbReference>
<evidence type="ECO:0000256" key="2">
    <source>
        <dbReference type="SAM" id="Coils"/>
    </source>
</evidence>
<keyword evidence="2" id="KW-0175">Coiled coil</keyword>
<dbReference type="KEGG" id="mmaa:FR932_09350"/>
<protein>
    <submittedName>
        <fullName evidence="4">Methyltransferase domain-containing protein</fullName>
    </submittedName>
</protein>
<dbReference type="PROSITE" id="PS50937">
    <property type="entry name" value="HTH_MERR_2"/>
    <property type="match status" value="1"/>
</dbReference>
<gene>
    <name evidence="4" type="ORF">FR932_09350</name>
</gene>
<feature type="coiled-coil region" evidence="2">
    <location>
        <begin position="66"/>
        <end position="93"/>
    </location>
</feature>
<dbReference type="CDD" id="cd04789">
    <property type="entry name" value="HTH_Cfa"/>
    <property type="match status" value="1"/>
</dbReference>
<dbReference type="GO" id="GO:0003677">
    <property type="term" value="F:DNA binding"/>
    <property type="evidence" value="ECO:0007669"/>
    <property type="project" value="UniProtKB-KW"/>
</dbReference>
<dbReference type="OrthoDB" id="9808480at2"/>
<dbReference type="InterPro" id="IPR013216">
    <property type="entry name" value="Methyltransf_11"/>
</dbReference>
<name>A0A5J6WLD0_MORMI</name>
<evidence type="ECO:0000259" key="3">
    <source>
        <dbReference type="PROSITE" id="PS50937"/>
    </source>
</evidence>
<dbReference type="PANTHER" id="PTHR30204:SF97">
    <property type="entry name" value="MERR FAMILY REGULATORY PROTEIN"/>
    <property type="match status" value="1"/>
</dbReference>
<dbReference type="GO" id="GO:0032259">
    <property type="term" value="P:methylation"/>
    <property type="evidence" value="ECO:0007669"/>
    <property type="project" value="UniProtKB-KW"/>
</dbReference>
<keyword evidence="4" id="KW-0489">Methyltransferase</keyword>
<dbReference type="SMART" id="SM00422">
    <property type="entry name" value="HTH_MERR"/>
    <property type="match status" value="1"/>
</dbReference>
<dbReference type="CDD" id="cd02440">
    <property type="entry name" value="AdoMet_MTases"/>
    <property type="match status" value="1"/>
</dbReference>
<evidence type="ECO:0000313" key="5">
    <source>
        <dbReference type="Proteomes" id="UP000327424"/>
    </source>
</evidence>